<evidence type="ECO:0000313" key="1">
    <source>
        <dbReference type="EMBL" id="GGG00769.1"/>
    </source>
</evidence>
<evidence type="ECO:0000313" key="2">
    <source>
        <dbReference type="Proteomes" id="UP000644756"/>
    </source>
</evidence>
<gene>
    <name evidence="1" type="ORF">GCM10010916_17380</name>
</gene>
<dbReference type="Proteomes" id="UP000644756">
    <property type="component" value="Unassembled WGS sequence"/>
</dbReference>
<name>A0A917FS20_9BACL</name>
<dbReference type="SUPFAM" id="SSF53756">
    <property type="entry name" value="UDP-Glycosyltransferase/glycogen phosphorylase"/>
    <property type="match status" value="1"/>
</dbReference>
<reference evidence="1" key="2">
    <citation type="submission" date="2020-09" db="EMBL/GenBank/DDBJ databases">
        <authorList>
            <person name="Sun Q."/>
            <person name="Zhou Y."/>
        </authorList>
    </citation>
    <scope>NUCLEOTIDE SEQUENCE</scope>
    <source>
        <strain evidence="1">CGMCC 1.12987</strain>
    </source>
</reference>
<dbReference type="RefSeq" id="WP_188530678.1">
    <property type="nucleotide sequence ID" value="NZ_BMGR01000005.1"/>
</dbReference>
<dbReference type="EMBL" id="BMGR01000005">
    <property type="protein sequence ID" value="GGG00769.1"/>
    <property type="molecule type" value="Genomic_DNA"/>
</dbReference>
<proteinExistence type="predicted"/>
<dbReference type="Gene3D" id="3.40.50.2000">
    <property type="entry name" value="Glycogen Phosphorylase B"/>
    <property type="match status" value="1"/>
</dbReference>
<sequence length="168" mass="19507">MDGALSRSSLAAQPWNYDYVHLHFDAYASMWAKLAEDYRFELIVTSHHSYVAASEHWNADYRHIIRSLSKIKYHLVLSPKIKEIYKNAGFTGKVAVLPITIASQACRDNQQFRSQIRSYAKQQFDWNIIAERYIKLLKKRKEGLGCHLSVKVLLASIKLFENHSDHLN</sequence>
<keyword evidence="2" id="KW-1185">Reference proteome</keyword>
<comment type="caution">
    <text evidence="1">The sequence shown here is derived from an EMBL/GenBank/DDBJ whole genome shotgun (WGS) entry which is preliminary data.</text>
</comment>
<protein>
    <submittedName>
        <fullName evidence="1">Uncharacterized protein</fullName>
    </submittedName>
</protein>
<accession>A0A917FS20</accession>
<reference evidence="1" key="1">
    <citation type="journal article" date="2014" name="Int. J. Syst. Evol. Microbiol.">
        <title>Complete genome sequence of Corynebacterium casei LMG S-19264T (=DSM 44701T), isolated from a smear-ripened cheese.</title>
        <authorList>
            <consortium name="US DOE Joint Genome Institute (JGI-PGF)"/>
            <person name="Walter F."/>
            <person name="Albersmeier A."/>
            <person name="Kalinowski J."/>
            <person name="Ruckert C."/>
        </authorList>
    </citation>
    <scope>NUCLEOTIDE SEQUENCE</scope>
    <source>
        <strain evidence="1">CGMCC 1.12987</strain>
    </source>
</reference>
<organism evidence="1 2">
    <name type="scientific">Paenibacillus abyssi</name>
    <dbReference type="NCBI Taxonomy" id="1340531"/>
    <lineage>
        <taxon>Bacteria</taxon>
        <taxon>Bacillati</taxon>
        <taxon>Bacillota</taxon>
        <taxon>Bacilli</taxon>
        <taxon>Bacillales</taxon>
        <taxon>Paenibacillaceae</taxon>
        <taxon>Paenibacillus</taxon>
    </lineage>
</organism>
<dbReference type="AlphaFoldDB" id="A0A917FS20"/>